<dbReference type="AlphaFoldDB" id="A0A343THV1"/>
<name>A0A343THV1_9EURY</name>
<sequence>MNREGKPGTNDGSGTAEEDGLGRLAAIRRIARWELSTATGTVDRRTVAIGVLAVLLVGAVVGAAALSGVGGVTPDSDIYRVAVDEDDPYASVVEADDRLSPRPPDATLGTDADVHVESSVPSTDADATDGIAADGWVTVTAVESPKGAAAVETLRAAAESYNDRLMADESNQSAAFPVDVTLRYEPRGGFDPAGDGSVDDRDAPADDSDGDRDDTTDAEGDGVEPALPATDDDADDGLAVPQLGGSGGLFGAATTGSPAEITPPFPFASLILAFVFLIPMNFIIQAYGSSMLGERVNRRGELLLVAPVEPLDIVAGKTLPYLAGAIGVTALIALFVGGGIVSVLAIVPVALAFLAATFLGALFARSFKELTFVTVTVSVFFTTYVFVPAIFTNVTPIALISPLTLVVLDLQGEAVGFGEYLFATGPLYLVSAVCFWLGAGVYREEDLFTQKPLPAKALDALSVRVSGPRSVALLTALFVPFVFVAELLAVAVLFALPIAVSIPLLLVVIALIEEIAKSVHVYAGFADDRLEASVSSALAVGTASGIGFFLAEKGTVVVQLVGLPELTLGRAAFGPSGVAGIGELPWAFLLALLLAPLALHVVTAVVSALGARRNRRLYAIALVVATLIHAGYNFGVVTLYA</sequence>
<keyword evidence="2" id="KW-1133">Transmembrane helix</keyword>
<keyword evidence="2" id="KW-0472">Membrane</keyword>
<feature type="transmembrane region" description="Helical" evidence="2">
    <location>
        <begin position="267"/>
        <end position="288"/>
    </location>
</feature>
<feature type="transmembrane region" description="Helical" evidence="2">
    <location>
        <begin position="420"/>
        <end position="442"/>
    </location>
</feature>
<reference evidence="4" key="1">
    <citation type="submission" date="2017-11" db="EMBL/GenBank/DDBJ databases">
        <title>Phenotypic and genomic properties of facultatively anaerobic sulfur-reducing natronoarchaea from hypersaline soda lakes.</title>
        <authorList>
            <person name="Sorokin D.Y."/>
            <person name="Kublanov I.V."/>
            <person name="Roman P."/>
            <person name="Sinninghe Damste J.S."/>
            <person name="Golyshin P.N."/>
            <person name="Rojo D."/>
            <person name="Ciordia S."/>
            <person name="Mena M.D.C."/>
            <person name="Ferrer M."/>
            <person name="Messina E."/>
            <person name="Smedile F."/>
            <person name="La Spada G."/>
            <person name="La Cono V."/>
            <person name="Yakimov M.M."/>
        </authorList>
    </citation>
    <scope>NUCLEOTIDE SEQUENCE [LARGE SCALE GENOMIC DNA]</scope>
    <source>
        <strain evidence="4">AArc-Sl</strain>
    </source>
</reference>
<evidence type="ECO:0000313" key="4">
    <source>
        <dbReference type="Proteomes" id="UP000263012"/>
    </source>
</evidence>
<dbReference type="EMBL" id="CP025066">
    <property type="protein sequence ID" value="AUX08673.1"/>
    <property type="molecule type" value="Genomic_DNA"/>
</dbReference>
<feature type="transmembrane region" description="Helical" evidence="2">
    <location>
        <begin position="586"/>
        <end position="610"/>
    </location>
</feature>
<evidence type="ECO:0000313" key="3">
    <source>
        <dbReference type="EMBL" id="AUX08673.1"/>
    </source>
</evidence>
<feature type="transmembrane region" description="Helical" evidence="2">
    <location>
        <begin position="463"/>
        <end position="483"/>
    </location>
</feature>
<feature type="transmembrane region" description="Helical" evidence="2">
    <location>
        <begin position="532"/>
        <end position="551"/>
    </location>
</feature>
<proteinExistence type="predicted"/>
<feature type="compositionally biased region" description="Acidic residues" evidence="1">
    <location>
        <begin position="205"/>
        <end position="222"/>
    </location>
</feature>
<evidence type="ECO:0000256" key="2">
    <source>
        <dbReference type="SAM" id="Phobius"/>
    </source>
</evidence>
<dbReference type="Proteomes" id="UP000263012">
    <property type="component" value="Chromosome"/>
</dbReference>
<evidence type="ECO:0000256" key="1">
    <source>
        <dbReference type="SAM" id="MobiDB-lite"/>
    </source>
</evidence>
<feature type="transmembrane region" description="Helical" evidence="2">
    <location>
        <begin position="47"/>
        <end position="70"/>
    </location>
</feature>
<feature type="transmembrane region" description="Helical" evidence="2">
    <location>
        <begin position="489"/>
        <end position="512"/>
    </location>
</feature>
<accession>A0A343THV1</accession>
<feature type="transmembrane region" description="Helical" evidence="2">
    <location>
        <begin position="370"/>
        <end position="400"/>
    </location>
</feature>
<keyword evidence="2" id="KW-0812">Transmembrane</keyword>
<feature type="transmembrane region" description="Helical" evidence="2">
    <location>
        <begin position="319"/>
        <end position="337"/>
    </location>
</feature>
<feature type="region of interest" description="Disordered" evidence="1">
    <location>
        <begin position="185"/>
        <end position="238"/>
    </location>
</feature>
<gene>
    <name evidence="3" type="ORF">AArcSl_1035</name>
</gene>
<protein>
    <submittedName>
        <fullName evidence="3">ABC-type Na+ efflux pump, permease component</fullName>
    </submittedName>
</protein>
<dbReference type="PANTHER" id="PTHR43471">
    <property type="entry name" value="ABC TRANSPORTER PERMEASE"/>
    <property type="match status" value="1"/>
</dbReference>
<keyword evidence="4" id="KW-1185">Reference proteome</keyword>
<dbReference type="KEGG" id="hdf:AArcSl_1035"/>
<organism evidence="3 4">
    <name type="scientific">Halalkaliarchaeum desulfuricum</name>
    <dbReference type="NCBI Taxonomy" id="2055893"/>
    <lineage>
        <taxon>Archaea</taxon>
        <taxon>Methanobacteriati</taxon>
        <taxon>Methanobacteriota</taxon>
        <taxon>Stenosarchaea group</taxon>
        <taxon>Halobacteria</taxon>
        <taxon>Halobacteriales</taxon>
        <taxon>Haloferacaceae</taxon>
        <taxon>Halalkaliarchaeum</taxon>
    </lineage>
</organism>
<feature type="transmembrane region" description="Helical" evidence="2">
    <location>
        <begin position="617"/>
        <end position="640"/>
    </location>
</feature>
<feature type="transmembrane region" description="Helical" evidence="2">
    <location>
        <begin position="343"/>
        <end position="363"/>
    </location>
</feature>